<evidence type="ECO:0000256" key="2">
    <source>
        <dbReference type="ARBA" id="ARBA00022679"/>
    </source>
</evidence>
<dbReference type="Proteomes" id="UP000012589">
    <property type="component" value="Unassembled WGS sequence"/>
</dbReference>
<dbReference type="GO" id="GO:0019878">
    <property type="term" value="P:lysine biosynthetic process via aminoadipic acid"/>
    <property type="evidence" value="ECO:0007669"/>
    <property type="project" value="TreeGrafter"/>
</dbReference>
<dbReference type="InterPro" id="IPR050559">
    <property type="entry name" value="P-Pant_transferase_sf"/>
</dbReference>
<dbReference type="SUPFAM" id="SSF56214">
    <property type="entry name" value="4'-phosphopantetheinyl transferase"/>
    <property type="match status" value="2"/>
</dbReference>
<protein>
    <submittedName>
        <fullName evidence="4">Phosphopantetheine-protein transferase domain protein</fullName>
    </submittedName>
</protein>
<dbReference type="GO" id="GO:0008897">
    <property type="term" value="F:holo-[acyl-carrier-protein] synthase activity"/>
    <property type="evidence" value="ECO:0007669"/>
    <property type="project" value="InterPro"/>
</dbReference>
<dbReference type="PANTHER" id="PTHR12215:SF10">
    <property type="entry name" value="L-AMINOADIPATE-SEMIALDEHYDE DEHYDROGENASE-PHOSPHOPANTETHEINYL TRANSFERASE"/>
    <property type="match status" value="1"/>
</dbReference>
<dbReference type="STRING" id="1235802.C823_03960"/>
<dbReference type="PANTHER" id="PTHR12215">
    <property type="entry name" value="PHOSPHOPANTETHEINE TRANSFERASE"/>
    <property type="match status" value="1"/>
</dbReference>
<evidence type="ECO:0000313" key="5">
    <source>
        <dbReference type="Proteomes" id="UP000012589"/>
    </source>
</evidence>
<organism evidence="4 5">
    <name type="scientific">Eubacterium plexicaudatum ASF492</name>
    <dbReference type="NCBI Taxonomy" id="1235802"/>
    <lineage>
        <taxon>Bacteria</taxon>
        <taxon>Bacillati</taxon>
        <taxon>Bacillota</taxon>
        <taxon>Clostridia</taxon>
        <taxon>Eubacteriales</taxon>
        <taxon>Eubacteriaceae</taxon>
        <taxon>Eubacterium</taxon>
    </lineage>
</organism>
<proteinExistence type="inferred from homology"/>
<evidence type="ECO:0000313" key="4">
    <source>
        <dbReference type="EMBL" id="EMZ22719.1"/>
    </source>
</evidence>
<dbReference type="Gene3D" id="3.90.470.20">
    <property type="entry name" value="4'-phosphopantetheinyl transferase domain"/>
    <property type="match status" value="2"/>
</dbReference>
<evidence type="ECO:0000256" key="1">
    <source>
        <dbReference type="ARBA" id="ARBA00010990"/>
    </source>
</evidence>
<sequence length="263" mass="30192">MIRTYVLDTDMLPDPYEHPAQWEACMQNVTEERAEKIRRIRHVEAKKQSLGAGLLLHAVWNRSEPDAQITQEAYGKPVCAAIPFNLSHTKEAVILSVTKENSANETDTADIRIGCDIEQIHTYKSGIARRFFTKEEYHTLEAVGDPQAQAELFCRYWTKKESVMKMTGLGLALPMELYDVRGGQAITDNAKVHAWYEKELQKELQKDRKKEQKKEALAQAACILLHEKIYLKEYRYKKCCITVCSTVERFAADLTILHSIGNW</sequence>
<dbReference type="InterPro" id="IPR008278">
    <property type="entry name" value="4-PPantetheinyl_Trfase_dom"/>
</dbReference>
<gene>
    <name evidence="4" type="ORF">C823_03960</name>
</gene>
<dbReference type="AlphaFoldDB" id="N2AE80"/>
<comment type="caution">
    <text evidence="4">The sequence shown here is derived from an EMBL/GenBank/DDBJ whole genome shotgun (WGS) entry which is preliminary data.</text>
</comment>
<keyword evidence="2 4" id="KW-0808">Transferase</keyword>
<dbReference type="HOGENOM" id="CLU_057011_6_2_9"/>
<comment type="similarity">
    <text evidence="1">Belongs to the P-Pant transferase superfamily. Gsp/Sfp/HetI/AcpT family.</text>
</comment>
<accession>N2AE80</accession>
<name>N2AE80_9FIRM</name>
<keyword evidence="5" id="KW-1185">Reference proteome</keyword>
<dbReference type="EMBL" id="AQFT01000119">
    <property type="protein sequence ID" value="EMZ22719.1"/>
    <property type="molecule type" value="Genomic_DNA"/>
</dbReference>
<evidence type="ECO:0000259" key="3">
    <source>
        <dbReference type="Pfam" id="PF01648"/>
    </source>
</evidence>
<dbReference type="Pfam" id="PF01648">
    <property type="entry name" value="ACPS"/>
    <property type="match status" value="1"/>
</dbReference>
<dbReference type="InterPro" id="IPR037143">
    <property type="entry name" value="4-PPantetheinyl_Trfase_dom_sf"/>
</dbReference>
<dbReference type="eggNOG" id="COG2091">
    <property type="taxonomic scope" value="Bacteria"/>
</dbReference>
<dbReference type="OrthoDB" id="9808281at2"/>
<reference evidence="4 5" key="1">
    <citation type="journal article" date="2014" name="Genome Announc.">
        <title>Draft genome sequences of the altered schaedler flora, a defined bacterial community from gnotobiotic mice.</title>
        <authorList>
            <person name="Wannemuehler M.J."/>
            <person name="Overstreet A.M."/>
            <person name="Ward D.V."/>
            <person name="Phillips G.J."/>
        </authorList>
    </citation>
    <scope>NUCLEOTIDE SEQUENCE [LARGE SCALE GENOMIC DNA]</scope>
    <source>
        <strain evidence="4 5">ASF492</strain>
    </source>
</reference>
<dbReference type="GO" id="GO:0005829">
    <property type="term" value="C:cytosol"/>
    <property type="evidence" value="ECO:0007669"/>
    <property type="project" value="TreeGrafter"/>
</dbReference>
<dbReference type="PATRIC" id="fig|1235802.3.peg.4187"/>
<feature type="domain" description="4'-phosphopantetheinyl transferase" evidence="3">
    <location>
        <begin position="112"/>
        <end position="184"/>
    </location>
</feature>
<dbReference type="GO" id="GO:0000287">
    <property type="term" value="F:magnesium ion binding"/>
    <property type="evidence" value="ECO:0007669"/>
    <property type="project" value="InterPro"/>
</dbReference>